<organism evidence="2 3">
    <name type="scientific">Paraburkholderia aspalathi</name>
    <dbReference type="NCBI Taxonomy" id="1324617"/>
    <lineage>
        <taxon>Bacteria</taxon>
        <taxon>Pseudomonadati</taxon>
        <taxon>Pseudomonadota</taxon>
        <taxon>Betaproteobacteria</taxon>
        <taxon>Burkholderiales</taxon>
        <taxon>Burkholderiaceae</taxon>
        <taxon>Paraburkholderia</taxon>
    </lineage>
</organism>
<dbReference type="EMBL" id="FPBH01000022">
    <property type="protein sequence ID" value="SFU23645.1"/>
    <property type="molecule type" value="Genomic_DNA"/>
</dbReference>
<reference evidence="2 3" key="1">
    <citation type="submission" date="2016-10" db="EMBL/GenBank/DDBJ databases">
        <authorList>
            <person name="de Groot N.N."/>
        </authorList>
    </citation>
    <scope>NUCLEOTIDE SEQUENCE [LARGE SCALE GENOMIC DNA]</scope>
    <source>
        <strain evidence="2 3">LMG 27731</strain>
    </source>
</reference>
<sequence length="47" mass="5305">MLQATGDVDKLLENTAETLIMTFPLGLEFKRLNACCTRAGRLFFLEI</sequence>
<accession>A0A1I7EIE3</accession>
<keyword evidence="4" id="KW-1185">Reference proteome</keyword>
<dbReference type="AlphaFoldDB" id="A0A1I7EIE3"/>
<evidence type="ECO:0000313" key="3">
    <source>
        <dbReference type="Proteomes" id="UP000198844"/>
    </source>
</evidence>
<evidence type="ECO:0000313" key="4">
    <source>
        <dbReference type="Proteomes" id="UP000674425"/>
    </source>
</evidence>
<evidence type="ECO:0000313" key="2">
    <source>
        <dbReference type="EMBL" id="SFU23645.1"/>
    </source>
</evidence>
<protein>
    <submittedName>
        <fullName evidence="2">Uncharacterized protein</fullName>
    </submittedName>
</protein>
<dbReference type="Proteomes" id="UP000198844">
    <property type="component" value="Unassembled WGS sequence"/>
</dbReference>
<evidence type="ECO:0000313" key="1">
    <source>
        <dbReference type="EMBL" id="CAE6713150.1"/>
    </source>
</evidence>
<dbReference type="Proteomes" id="UP000674425">
    <property type="component" value="Unassembled WGS sequence"/>
</dbReference>
<reference evidence="1 4" key="2">
    <citation type="submission" date="2021-02" db="EMBL/GenBank/DDBJ databases">
        <authorList>
            <person name="Vanwijnsberghe S."/>
        </authorList>
    </citation>
    <scope>NUCLEOTIDE SEQUENCE [LARGE SCALE GENOMIC DNA]</scope>
    <source>
        <strain evidence="1 4">R-69658</strain>
    </source>
</reference>
<name>A0A1I7EIE3_9BURK</name>
<dbReference type="EMBL" id="CAJNAU010000006">
    <property type="protein sequence ID" value="CAE6713150.1"/>
    <property type="molecule type" value="Genomic_DNA"/>
</dbReference>
<proteinExistence type="predicted"/>
<gene>
    <name evidence="1" type="ORF">R69658_01017</name>
    <name evidence="2" type="ORF">SAMN05192563_102239</name>
</gene>